<keyword evidence="7" id="KW-1133">Transmembrane helix</keyword>
<evidence type="ECO:0000259" key="8">
    <source>
        <dbReference type="PROSITE" id="PS50192"/>
    </source>
</evidence>
<keyword evidence="4" id="KW-0532">Neurotransmitter transport</keyword>
<evidence type="ECO:0000313" key="9">
    <source>
        <dbReference type="EMBL" id="CAD6185562.1"/>
    </source>
</evidence>
<keyword evidence="7" id="KW-0812">Transmembrane</keyword>
<dbReference type="CDD" id="cd15848">
    <property type="entry name" value="SNARE_syntaxin1-like"/>
    <property type="match status" value="1"/>
</dbReference>
<dbReference type="InterPro" id="IPR045242">
    <property type="entry name" value="Syntaxin"/>
</dbReference>
<evidence type="ECO:0000256" key="3">
    <source>
        <dbReference type="ARBA" id="ARBA00022448"/>
    </source>
</evidence>
<dbReference type="Pfam" id="PF00804">
    <property type="entry name" value="Syntaxin"/>
    <property type="match status" value="1"/>
</dbReference>
<dbReference type="InterPro" id="IPR010989">
    <property type="entry name" value="SNARE"/>
</dbReference>
<dbReference type="PANTHER" id="PTHR19957">
    <property type="entry name" value="SYNTAXIN"/>
    <property type="match status" value="1"/>
</dbReference>
<dbReference type="SMART" id="SM00503">
    <property type="entry name" value="SynN"/>
    <property type="match status" value="1"/>
</dbReference>
<organism evidence="9 10">
    <name type="scientific">Caenorhabditis auriculariae</name>
    <dbReference type="NCBI Taxonomy" id="2777116"/>
    <lineage>
        <taxon>Eukaryota</taxon>
        <taxon>Metazoa</taxon>
        <taxon>Ecdysozoa</taxon>
        <taxon>Nematoda</taxon>
        <taxon>Chromadorea</taxon>
        <taxon>Rhabditida</taxon>
        <taxon>Rhabditina</taxon>
        <taxon>Rhabditomorpha</taxon>
        <taxon>Rhabditoidea</taxon>
        <taxon>Rhabditidae</taxon>
        <taxon>Peloderinae</taxon>
        <taxon>Caenorhabditis</taxon>
    </lineage>
</organism>
<dbReference type="GO" id="GO:0006887">
    <property type="term" value="P:exocytosis"/>
    <property type="evidence" value="ECO:0007669"/>
    <property type="project" value="TreeGrafter"/>
</dbReference>
<dbReference type="AlphaFoldDB" id="A0A8S1GS14"/>
<dbReference type="OrthoDB" id="249087at2759"/>
<evidence type="ECO:0000256" key="5">
    <source>
        <dbReference type="RuleBase" id="RU003858"/>
    </source>
</evidence>
<dbReference type="PANTHER" id="PTHR19957:SF408">
    <property type="entry name" value="SYNTAXIN-3-RELATED"/>
    <property type="match status" value="1"/>
</dbReference>
<dbReference type="PROSITE" id="PS00914">
    <property type="entry name" value="SYNTAXIN"/>
    <property type="match status" value="1"/>
</dbReference>
<dbReference type="InterPro" id="IPR000727">
    <property type="entry name" value="T_SNARE_dom"/>
</dbReference>
<feature type="domain" description="T-SNARE coiled-coil homology" evidence="8">
    <location>
        <begin position="205"/>
        <end position="267"/>
    </location>
</feature>
<dbReference type="SUPFAM" id="SSF47661">
    <property type="entry name" value="t-snare proteins"/>
    <property type="match status" value="1"/>
</dbReference>
<dbReference type="Proteomes" id="UP000835052">
    <property type="component" value="Unassembled WGS sequence"/>
</dbReference>
<keyword evidence="7" id="KW-0472">Membrane</keyword>
<keyword evidence="10" id="KW-1185">Reference proteome</keyword>
<evidence type="ECO:0000256" key="4">
    <source>
        <dbReference type="ARBA" id="ARBA00022775"/>
    </source>
</evidence>
<dbReference type="EMBL" id="CAJGYM010000002">
    <property type="protein sequence ID" value="CAD6185562.1"/>
    <property type="molecule type" value="Genomic_DNA"/>
</dbReference>
<gene>
    <name evidence="9" type="ORF">CAUJ_LOCUS1481</name>
</gene>
<feature type="transmembrane region" description="Helical" evidence="7">
    <location>
        <begin position="279"/>
        <end position="300"/>
    </location>
</feature>
<feature type="coiled-coil region" evidence="6">
    <location>
        <begin position="198"/>
        <end position="228"/>
    </location>
</feature>
<evidence type="ECO:0000256" key="1">
    <source>
        <dbReference type="ARBA" id="ARBA00004211"/>
    </source>
</evidence>
<dbReference type="GO" id="GO:0012505">
    <property type="term" value="C:endomembrane system"/>
    <property type="evidence" value="ECO:0007669"/>
    <property type="project" value="TreeGrafter"/>
</dbReference>
<dbReference type="SMART" id="SM00397">
    <property type="entry name" value="t_SNARE"/>
    <property type="match status" value="1"/>
</dbReference>
<evidence type="ECO:0000256" key="2">
    <source>
        <dbReference type="ARBA" id="ARBA00009063"/>
    </source>
</evidence>
<dbReference type="Gene3D" id="1.20.5.110">
    <property type="match status" value="1"/>
</dbReference>
<accession>A0A8S1GS14</accession>
<reference evidence="9" key="1">
    <citation type="submission" date="2020-10" db="EMBL/GenBank/DDBJ databases">
        <authorList>
            <person name="Kikuchi T."/>
        </authorList>
    </citation>
    <scope>NUCLEOTIDE SEQUENCE</scope>
    <source>
        <strain evidence="9">NKZ352</strain>
    </source>
</reference>
<dbReference type="GO" id="GO:0000149">
    <property type="term" value="F:SNARE binding"/>
    <property type="evidence" value="ECO:0007669"/>
    <property type="project" value="TreeGrafter"/>
</dbReference>
<name>A0A8S1GS14_9PELO</name>
<dbReference type="GO" id="GO:0006836">
    <property type="term" value="P:neurotransmitter transport"/>
    <property type="evidence" value="ECO:0007669"/>
    <property type="project" value="UniProtKB-KW"/>
</dbReference>
<dbReference type="InterPro" id="IPR006012">
    <property type="entry name" value="Syntaxin/epimorphin_CS"/>
</dbReference>
<keyword evidence="3" id="KW-0813">Transport</keyword>
<dbReference type="Pfam" id="PF05739">
    <property type="entry name" value="SNARE"/>
    <property type="match status" value="1"/>
</dbReference>
<evidence type="ECO:0000313" key="10">
    <source>
        <dbReference type="Proteomes" id="UP000835052"/>
    </source>
</evidence>
<dbReference type="GO" id="GO:0006886">
    <property type="term" value="P:intracellular protein transport"/>
    <property type="evidence" value="ECO:0007669"/>
    <property type="project" value="InterPro"/>
</dbReference>
<keyword evidence="6" id="KW-0175">Coiled coil</keyword>
<comment type="subcellular location">
    <subcellularLocation>
        <location evidence="1">Membrane</location>
        <topology evidence="1">Single-pass type IV membrane protein</topology>
    </subcellularLocation>
</comment>
<dbReference type="GO" id="GO:0048278">
    <property type="term" value="P:vesicle docking"/>
    <property type="evidence" value="ECO:0007669"/>
    <property type="project" value="TreeGrafter"/>
</dbReference>
<dbReference type="GO" id="GO:0005886">
    <property type="term" value="C:plasma membrane"/>
    <property type="evidence" value="ECO:0007669"/>
    <property type="project" value="TreeGrafter"/>
</dbReference>
<sequence length="307" mass="34704">MFRDRFAEFQERAGIEASSSSRVIRRYQIEENGEVQAPLIDEAADFENFLERVGNIRKELSILTDDFNKMTQLHLVLLSTPGADSEQVQILNACVDRFVQRSKLLKDSVKIMDDEVKNNPGTCGIPRAKKEQVYAIEKSLVTLLGKFNAEQIDYKEKAVKKITEYLRIKDIEVPDDEIAEAVSSGNISDLTKGVILGYNEKKALYQDVKSRADELKQLEASIRELADMFHDLHLLVVSQGEMLDRVETSVANATDYAERAKGNVQEARKLQKRARKMKVIMLIGAIVAIILLLIFLQGLVCHFTPIC</sequence>
<proteinExistence type="inferred from homology"/>
<dbReference type="Gene3D" id="1.20.58.70">
    <property type="match status" value="1"/>
</dbReference>
<comment type="similarity">
    <text evidence="2 5">Belongs to the syntaxin family.</text>
</comment>
<protein>
    <recommendedName>
        <fullName evidence="8">t-SNARE coiled-coil homology domain-containing protein</fullName>
    </recommendedName>
</protein>
<dbReference type="GO" id="GO:0031201">
    <property type="term" value="C:SNARE complex"/>
    <property type="evidence" value="ECO:0007669"/>
    <property type="project" value="TreeGrafter"/>
</dbReference>
<dbReference type="GO" id="GO:0005484">
    <property type="term" value="F:SNAP receptor activity"/>
    <property type="evidence" value="ECO:0007669"/>
    <property type="project" value="InterPro"/>
</dbReference>
<dbReference type="GO" id="GO:0006906">
    <property type="term" value="P:vesicle fusion"/>
    <property type="evidence" value="ECO:0007669"/>
    <property type="project" value="TreeGrafter"/>
</dbReference>
<comment type="caution">
    <text evidence="9">The sequence shown here is derived from an EMBL/GenBank/DDBJ whole genome shotgun (WGS) entry which is preliminary data.</text>
</comment>
<dbReference type="InterPro" id="IPR006011">
    <property type="entry name" value="Syntaxin_N"/>
</dbReference>
<evidence type="ECO:0000256" key="7">
    <source>
        <dbReference type="SAM" id="Phobius"/>
    </source>
</evidence>
<dbReference type="PROSITE" id="PS50192">
    <property type="entry name" value="T_SNARE"/>
    <property type="match status" value="1"/>
</dbReference>
<evidence type="ECO:0000256" key="6">
    <source>
        <dbReference type="SAM" id="Coils"/>
    </source>
</evidence>